<dbReference type="PATRIC" id="fig|926556.3.peg.2818"/>
<organism evidence="4 5">
    <name type="scientific">Echinicola vietnamensis (strain DSM 17526 / LMG 23754 / KMM 6221)</name>
    <dbReference type="NCBI Taxonomy" id="926556"/>
    <lineage>
        <taxon>Bacteria</taxon>
        <taxon>Pseudomonadati</taxon>
        <taxon>Bacteroidota</taxon>
        <taxon>Cytophagia</taxon>
        <taxon>Cytophagales</taxon>
        <taxon>Cyclobacteriaceae</taxon>
        <taxon>Echinicola</taxon>
    </lineage>
</organism>
<dbReference type="PANTHER" id="PTHR31084:SF0">
    <property type="entry name" value="ALPHA-L-FUCOSIDASE 2"/>
    <property type="match status" value="1"/>
</dbReference>
<feature type="domain" description="Alpha fucosidase A-like C-terminal" evidence="2">
    <location>
        <begin position="698"/>
        <end position="758"/>
    </location>
</feature>
<dbReference type="GO" id="GO:0004560">
    <property type="term" value="F:alpha-L-fucosidase activity"/>
    <property type="evidence" value="ECO:0007669"/>
    <property type="project" value="InterPro"/>
</dbReference>
<dbReference type="Pfam" id="PF21307">
    <property type="entry name" value="Glyco_hydro_95_C"/>
    <property type="match status" value="1"/>
</dbReference>
<name>L0G1M8_ECHVK</name>
<dbReference type="PIRSF" id="PIRSF007663">
    <property type="entry name" value="UCP007663"/>
    <property type="match status" value="1"/>
</dbReference>
<dbReference type="Gene3D" id="1.50.10.10">
    <property type="match status" value="1"/>
</dbReference>
<evidence type="ECO:0000259" key="1">
    <source>
        <dbReference type="Pfam" id="PF14498"/>
    </source>
</evidence>
<dbReference type="HOGENOM" id="CLU_004617_2_2_10"/>
<dbReference type="KEGG" id="evi:Echvi_2666"/>
<dbReference type="Proteomes" id="UP000010796">
    <property type="component" value="Chromosome"/>
</dbReference>
<dbReference type="STRING" id="926556.Echvi_2666"/>
<reference evidence="5" key="1">
    <citation type="submission" date="2012-02" db="EMBL/GenBank/DDBJ databases">
        <title>The complete genome of Echinicola vietnamensis DSM 17526.</title>
        <authorList>
            <person name="Lucas S."/>
            <person name="Copeland A."/>
            <person name="Lapidus A."/>
            <person name="Glavina del Rio T."/>
            <person name="Dalin E."/>
            <person name="Tice H."/>
            <person name="Bruce D."/>
            <person name="Goodwin L."/>
            <person name="Pitluck S."/>
            <person name="Peters L."/>
            <person name="Ovchinnikova G."/>
            <person name="Teshima H."/>
            <person name="Kyrpides N."/>
            <person name="Mavromatis K."/>
            <person name="Ivanova N."/>
            <person name="Brettin T."/>
            <person name="Detter J.C."/>
            <person name="Han C."/>
            <person name="Larimer F."/>
            <person name="Land M."/>
            <person name="Hauser L."/>
            <person name="Markowitz V."/>
            <person name="Cheng J.-F."/>
            <person name="Hugenholtz P."/>
            <person name="Woyke T."/>
            <person name="Wu D."/>
            <person name="Brambilla E."/>
            <person name="Klenk H.-P."/>
            <person name="Eisen J.A."/>
        </authorList>
    </citation>
    <scope>NUCLEOTIDE SEQUENCE [LARGE SCALE GENOMIC DNA]</scope>
    <source>
        <strain evidence="5">DSM 17526 / LMG 23754 / KMM 6221</strain>
    </source>
</reference>
<accession>L0G1M8</accession>
<feature type="domain" description="Glycosyl hydrolase family 95 catalytic" evidence="3">
    <location>
        <begin position="290"/>
        <end position="696"/>
    </location>
</feature>
<evidence type="ECO:0000313" key="5">
    <source>
        <dbReference type="Proteomes" id="UP000010796"/>
    </source>
</evidence>
<dbReference type="AlphaFoldDB" id="L0G1M8"/>
<dbReference type="SUPFAM" id="SSF48208">
    <property type="entry name" value="Six-hairpin glycosidases"/>
    <property type="match status" value="1"/>
</dbReference>
<dbReference type="eggNOG" id="COG1554">
    <property type="taxonomic scope" value="Bacteria"/>
</dbReference>
<dbReference type="PANTHER" id="PTHR31084">
    <property type="entry name" value="ALPHA-L-FUCOSIDASE 2"/>
    <property type="match status" value="1"/>
</dbReference>
<dbReference type="InterPro" id="IPR012341">
    <property type="entry name" value="6hp_glycosidase-like_sf"/>
</dbReference>
<dbReference type="InterPro" id="IPR008928">
    <property type="entry name" value="6-hairpin_glycosidase_sf"/>
</dbReference>
<dbReference type="Pfam" id="PF14498">
    <property type="entry name" value="Glyco_hyd_65N_2"/>
    <property type="match status" value="1"/>
</dbReference>
<dbReference type="EMBL" id="CP003346">
    <property type="protein sequence ID" value="AGA78906.1"/>
    <property type="molecule type" value="Genomic_DNA"/>
</dbReference>
<dbReference type="Pfam" id="PF22124">
    <property type="entry name" value="Glyco_hydro_95_cat"/>
    <property type="match status" value="1"/>
</dbReference>
<dbReference type="InterPro" id="IPR054363">
    <property type="entry name" value="GH95_cat"/>
</dbReference>
<gene>
    <name evidence="4" type="ordered locus">Echvi_2666</name>
</gene>
<evidence type="ECO:0000259" key="2">
    <source>
        <dbReference type="Pfam" id="PF21307"/>
    </source>
</evidence>
<dbReference type="GO" id="GO:0005975">
    <property type="term" value="P:carbohydrate metabolic process"/>
    <property type="evidence" value="ECO:0007669"/>
    <property type="project" value="InterPro"/>
</dbReference>
<dbReference type="InterPro" id="IPR027414">
    <property type="entry name" value="GH95_N_dom"/>
</dbReference>
<feature type="domain" description="Glycosyl hydrolase family 95 N-terminal" evidence="1">
    <location>
        <begin position="32"/>
        <end position="268"/>
    </location>
</feature>
<evidence type="ECO:0000313" key="4">
    <source>
        <dbReference type="EMBL" id="AGA78906.1"/>
    </source>
</evidence>
<protein>
    <submittedName>
        <fullName evidence="4">Uncharacterized protein</fullName>
    </submittedName>
</protein>
<keyword evidence="5" id="KW-1185">Reference proteome</keyword>
<proteinExistence type="predicted"/>
<dbReference type="InterPro" id="IPR049053">
    <property type="entry name" value="AFCA-like_C"/>
</dbReference>
<sequence length="819" mass="91771">MEFWWKSLVWCMVSLYGSIICPGQVAGQELKLWYDDPAASWVEALPIGNGRLGAMVFGDPYEEVIQLNENTLYAGRPHRNDNPDAKEALAEVQSMIFDGQYGAAQHRINETFFSGINGMPYQTMGQLKLYFDDEREVKEYRRELDLKKALVTTHYKKGDTHFTTQVLASHPDQVMVIHLTADKPGAIHFTALVDRPGPFQLQHAANGELLMTGTSGDHEGIKGGVEFATRVRVKHSKGEMVKTGEGIAVNNANSATIYISMATNFKQYDDISGNAVELSKQHLEKALGKSFDQIRKSHEEDHRRYFDRVSLDLGESEAEKDPTDKRVENFSKRDDPGLAALYFQFGRYLLIAASRAGGQPANLQGIWNDQLNPAWDSKYTVNINTEMNYWPSEITHLSEMNEPLVEMVRELSQTGRKTAKDMYGARGWAMHHNTDLWRITGPVDGAFWGMWPMGGAWLTQHLLDKFDFSGDTTYLKSIYPILKEACLFYLDILKVAPETGWKVVVPSISPENAPYLDHDASVGAGHTMDNQLLSDLFQRTSRAASILDDKAFAEQLKDSWALLAPMQIGRWGQLQEWMYDWDNPEDHHRHVSHLYGLYPSNQISPYHTPKLFQAAKTSLMARGDESTGWSMGWKVNLWARLLDGNHALKLIKDQLSPSIQADGKQKGGTYPNLFDAHPPFQIDGNFGCAAGIAEMLVQSHDGAIHLLPALPDAWETGKVSGLRTRGGFEVEMAWKNGKPQKVTISSTLGGYCRIRSYYPLSGEGLQPATGEISNPFFQTPEVKPALVASASTLLPLVLDEIYEYDLSTKPGKKYELHAK</sequence>
<dbReference type="InterPro" id="IPR016518">
    <property type="entry name" value="Alpha-L-fucosidase"/>
</dbReference>
<evidence type="ECO:0000259" key="3">
    <source>
        <dbReference type="Pfam" id="PF22124"/>
    </source>
</evidence>